<organism evidence="1 2">
    <name type="scientific">Candidatus Kaiserbacteria bacterium RIFCSPHIGHO2_01_FULL_54_36b</name>
    <dbReference type="NCBI Taxonomy" id="1798483"/>
    <lineage>
        <taxon>Bacteria</taxon>
        <taxon>Candidatus Kaiseribacteriota</taxon>
    </lineage>
</organism>
<dbReference type="PANTHER" id="PTHR34990">
    <property type="entry name" value="UDP-2,3-DIACYLGLUCOSAMINE HYDROLASE-RELATED"/>
    <property type="match status" value="1"/>
</dbReference>
<evidence type="ECO:0000313" key="1">
    <source>
        <dbReference type="EMBL" id="OGG52073.1"/>
    </source>
</evidence>
<comment type="caution">
    <text evidence="1">The sequence shown here is derived from an EMBL/GenBank/DDBJ whole genome shotgun (WGS) entry which is preliminary data.</text>
</comment>
<dbReference type="InterPro" id="IPR029052">
    <property type="entry name" value="Metallo-depent_PP-like"/>
</dbReference>
<dbReference type="InterPro" id="IPR043461">
    <property type="entry name" value="LpxH-like"/>
</dbReference>
<dbReference type="GO" id="GO:0016020">
    <property type="term" value="C:membrane"/>
    <property type="evidence" value="ECO:0007669"/>
    <property type="project" value="GOC"/>
</dbReference>
<name>A0A1F6CSE6_9BACT</name>
<dbReference type="SUPFAM" id="SSF56300">
    <property type="entry name" value="Metallo-dependent phosphatases"/>
    <property type="match status" value="1"/>
</dbReference>
<reference evidence="1 2" key="1">
    <citation type="journal article" date="2016" name="Nat. Commun.">
        <title>Thousands of microbial genomes shed light on interconnected biogeochemical processes in an aquifer system.</title>
        <authorList>
            <person name="Anantharaman K."/>
            <person name="Brown C.T."/>
            <person name="Hug L.A."/>
            <person name="Sharon I."/>
            <person name="Castelle C.J."/>
            <person name="Probst A.J."/>
            <person name="Thomas B.C."/>
            <person name="Singh A."/>
            <person name="Wilkins M.J."/>
            <person name="Karaoz U."/>
            <person name="Brodie E.L."/>
            <person name="Williams K.H."/>
            <person name="Hubbard S.S."/>
            <person name="Banfield J.F."/>
        </authorList>
    </citation>
    <scope>NUCLEOTIDE SEQUENCE [LARGE SCALE GENOMIC DNA]</scope>
</reference>
<accession>A0A1F6CSE6</accession>
<dbReference type="GO" id="GO:0009245">
    <property type="term" value="P:lipid A biosynthetic process"/>
    <property type="evidence" value="ECO:0007669"/>
    <property type="project" value="TreeGrafter"/>
</dbReference>
<evidence type="ECO:0000313" key="2">
    <source>
        <dbReference type="Proteomes" id="UP000176445"/>
    </source>
</evidence>
<protein>
    <submittedName>
        <fullName evidence="1">Uncharacterized protein</fullName>
    </submittedName>
</protein>
<dbReference type="PANTHER" id="PTHR34990:SF2">
    <property type="entry name" value="BLL8164 PROTEIN"/>
    <property type="match status" value="1"/>
</dbReference>
<dbReference type="AlphaFoldDB" id="A0A1F6CSE6"/>
<dbReference type="GO" id="GO:0008758">
    <property type="term" value="F:UDP-2,3-diacylglucosamine hydrolase activity"/>
    <property type="evidence" value="ECO:0007669"/>
    <property type="project" value="TreeGrafter"/>
</dbReference>
<gene>
    <name evidence="1" type="ORF">A2704_06410</name>
</gene>
<dbReference type="EMBL" id="MFKW01000004">
    <property type="protein sequence ID" value="OGG52073.1"/>
    <property type="molecule type" value="Genomic_DNA"/>
</dbReference>
<dbReference type="Proteomes" id="UP000176445">
    <property type="component" value="Unassembled WGS sequence"/>
</dbReference>
<dbReference type="Gene3D" id="3.60.21.10">
    <property type="match status" value="1"/>
</dbReference>
<sequence length="386" mass="43776">MLSCGSLTCTHWSEVNMKAREKTLVLADLHLGTTNTHDIDTLVPWIKVLLTQSLPTRLVLAGDIFETILPMEHGQPINNVGVTTVVRAIVATWQELFSSWNESSVQEVTFLSGEHDAEIATKDVRDVLRRSLPSKRVTTEERWYDEGSDSLIVHGHQFDYNRIFWSGSERVSCVDGLTVAINALLSQSPGIETRVRDAAEAGIFSYWYAFGELPRFINAVERIFFAKASTYEAECARMLLGGDLDRWLGMQSDLLTRACGQVVKLAAHHPPTLLRLYDAFYRLLDLHVKWRMKKVLAGHSYQDEPETLKISGGVRNLVFGHFHEPRMWHDRGRSGYGISCPRLSVAGIENECLRTFRDLSYVLLDGPDVSLHHKRILRLTPLEQFK</sequence>
<proteinExistence type="predicted"/>